<sequence length="483" mass="53338">MSLEVPRQRARPDVPEHDGHACATPWKKIARLTRKISSLSLRGRAGDGDAQPVPVLGTTSPAPPCPPVRTSSKNTVRSVASAHFRAVSEERERPSSDSSKGSGPSRPSRLRRITSSIGSAARSRPLPAPTPRPSLDAPPRIPERRRSGVAQPPWERSVDVLWEREPGVAWSDARQIDAFEHAVPKLLSRSSSKHTNNAANEPSPYFRLPDGIRFRICRHLIGDVSRAIRLNSEGFYRPVWPPAYFESLASALQSLEPYTSTCARLHADVLATLLVTRHFHVVWSPYVRPRTSPAAVHYVRAYAALMQHVTVELDLTKLGFAAETEVSRLGPGTHNLQPLVEGFVAAQKDRAAGDRLFNLRILVRRYHGFRRVQGDGEGSVLVPICDDQHLAILDPLGSLRGAVERVRIVGCSEERTSELIRSLWADVPQDEAQRSKHCRRVAPSTLYPLLPGQKSRLDLGPGRGRRVIEHPETSAEACVKEGS</sequence>
<feature type="region of interest" description="Disordered" evidence="1">
    <location>
        <begin position="40"/>
        <end position="152"/>
    </location>
</feature>
<dbReference type="Proteomes" id="UP001586593">
    <property type="component" value="Unassembled WGS sequence"/>
</dbReference>
<evidence type="ECO:0000256" key="1">
    <source>
        <dbReference type="SAM" id="MobiDB-lite"/>
    </source>
</evidence>
<accession>A0ABR3VWZ7</accession>
<feature type="compositionally biased region" description="Low complexity" evidence="1">
    <location>
        <begin position="96"/>
        <end position="107"/>
    </location>
</feature>
<keyword evidence="3" id="KW-1185">Reference proteome</keyword>
<feature type="compositionally biased region" description="Polar residues" evidence="1">
    <location>
        <begin position="69"/>
        <end position="78"/>
    </location>
</feature>
<evidence type="ECO:0000313" key="2">
    <source>
        <dbReference type="EMBL" id="KAL1847268.1"/>
    </source>
</evidence>
<feature type="compositionally biased region" description="Basic and acidic residues" evidence="1">
    <location>
        <begin position="86"/>
        <end position="95"/>
    </location>
</feature>
<dbReference type="EMBL" id="JAZHXJ010000986">
    <property type="protein sequence ID" value="KAL1847268.1"/>
    <property type="molecule type" value="Genomic_DNA"/>
</dbReference>
<feature type="compositionally biased region" description="Basic and acidic residues" evidence="1">
    <location>
        <begin position="1"/>
        <end position="20"/>
    </location>
</feature>
<comment type="caution">
    <text evidence="2">The sequence shown here is derived from an EMBL/GenBank/DDBJ whole genome shotgun (WGS) entry which is preliminary data.</text>
</comment>
<protein>
    <submittedName>
        <fullName evidence="2">Uncharacterized protein</fullName>
    </submittedName>
</protein>
<feature type="region of interest" description="Disordered" evidence="1">
    <location>
        <begin position="1"/>
        <end position="22"/>
    </location>
</feature>
<name>A0ABR3VWZ7_9PEZI</name>
<reference evidence="2 3" key="1">
    <citation type="journal article" date="2024" name="Commun. Biol.">
        <title>Comparative genomic analysis of thermophilic fungi reveals convergent evolutionary adaptations and gene losses.</title>
        <authorList>
            <person name="Steindorff A.S."/>
            <person name="Aguilar-Pontes M.V."/>
            <person name="Robinson A.J."/>
            <person name="Andreopoulos B."/>
            <person name="LaButti K."/>
            <person name="Kuo A."/>
            <person name="Mondo S."/>
            <person name="Riley R."/>
            <person name="Otillar R."/>
            <person name="Haridas S."/>
            <person name="Lipzen A."/>
            <person name="Grimwood J."/>
            <person name="Schmutz J."/>
            <person name="Clum A."/>
            <person name="Reid I.D."/>
            <person name="Moisan M.C."/>
            <person name="Butler G."/>
            <person name="Nguyen T.T.M."/>
            <person name="Dewar K."/>
            <person name="Conant G."/>
            <person name="Drula E."/>
            <person name="Henrissat B."/>
            <person name="Hansel C."/>
            <person name="Singer S."/>
            <person name="Hutchinson M.I."/>
            <person name="de Vries R.P."/>
            <person name="Natvig D.O."/>
            <person name="Powell A.J."/>
            <person name="Tsang A."/>
            <person name="Grigoriev I.V."/>
        </authorList>
    </citation>
    <scope>NUCLEOTIDE SEQUENCE [LARGE SCALE GENOMIC DNA]</scope>
    <source>
        <strain evidence="2 3">ATCC 24622</strain>
    </source>
</reference>
<gene>
    <name evidence="2" type="ORF">VTK73DRAFT_10382</name>
</gene>
<organism evidence="2 3">
    <name type="scientific">Phialemonium thermophilum</name>
    <dbReference type="NCBI Taxonomy" id="223376"/>
    <lineage>
        <taxon>Eukaryota</taxon>
        <taxon>Fungi</taxon>
        <taxon>Dikarya</taxon>
        <taxon>Ascomycota</taxon>
        <taxon>Pezizomycotina</taxon>
        <taxon>Sordariomycetes</taxon>
        <taxon>Sordariomycetidae</taxon>
        <taxon>Cephalothecales</taxon>
        <taxon>Cephalothecaceae</taxon>
        <taxon>Phialemonium</taxon>
    </lineage>
</organism>
<proteinExistence type="predicted"/>
<evidence type="ECO:0000313" key="3">
    <source>
        <dbReference type="Proteomes" id="UP001586593"/>
    </source>
</evidence>